<dbReference type="Gene3D" id="3.20.20.210">
    <property type="match status" value="1"/>
</dbReference>
<reference evidence="2 3" key="1">
    <citation type="journal article" date="2016" name="Mol. Biol. Evol.">
        <title>Comparative Genomics of Early-Diverging Mushroom-Forming Fungi Provides Insights into the Origins of Lignocellulose Decay Capabilities.</title>
        <authorList>
            <person name="Nagy L.G."/>
            <person name="Riley R."/>
            <person name="Tritt A."/>
            <person name="Adam C."/>
            <person name="Daum C."/>
            <person name="Floudas D."/>
            <person name="Sun H."/>
            <person name="Yadav J.S."/>
            <person name="Pangilinan J."/>
            <person name="Larsson K.H."/>
            <person name="Matsuura K."/>
            <person name="Barry K."/>
            <person name="Labutti K."/>
            <person name="Kuo R."/>
            <person name="Ohm R.A."/>
            <person name="Bhattacharya S.S."/>
            <person name="Shirouzu T."/>
            <person name="Yoshinaga Y."/>
            <person name="Martin F.M."/>
            <person name="Grigoriev I.V."/>
            <person name="Hibbett D.S."/>
        </authorList>
    </citation>
    <scope>NUCLEOTIDE SEQUENCE [LARGE SCALE GENOMIC DNA]</scope>
    <source>
        <strain evidence="2 3">L-15889</strain>
    </source>
</reference>
<dbReference type="Pfam" id="PF01717">
    <property type="entry name" value="Meth_synt_2"/>
    <property type="match status" value="1"/>
</dbReference>
<dbReference type="EMBL" id="KV429151">
    <property type="protein sequence ID" value="KZT63901.1"/>
    <property type="molecule type" value="Genomic_DNA"/>
</dbReference>
<dbReference type="Proteomes" id="UP000076727">
    <property type="component" value="Unassembled WGS sequence"/>
</dbReference>
<dbReference type="SUPFAM" id="SSF51726">
    <property type="entry name" value="UROD/MetE-like"/>
    <property type="match status" value="1"/>
</dbReference>
<protein>
    <submittedName>
        <fullName evidence="2">UROD/MetE-like protein</fullName>
    </submittedName>
</protein>
<dbReference type="GO" id="GO:0003871">
    <property type="term" value="F:5-methyltetrahydropteroyltriglutamate-homocysteine S-methyltransferase activity"/>
    <property type="evidence" value="ECO:0007669"/>
    <property type="project" value="InterPro"/>
</dbReference>
<evidence type="ECO:0000313" key="2">
    <source>
        <dbReference type="EMBL" id="KZT63901.1"/>
    </source>
</evidence>
<dbReference type="InterPro" id="IPR038071">
    <property type="entry name" value="UROD/MetE-like_sf"/>
</dbReference>
<accession>A0A165L3K6</accession>
<evidence type="ECO:0000259" key="1">
    <source>
        <dbReference type="Pfam" id="PF01717"/>
    </source>
</evidence>
<dbReference type="CDD" id="cd03311">
    <property type="entry name" value="CIMS_C_terminal_like"/>
    <property type="match status" value="1"/>
</dbReference>
<keyword evidence="3" id="KW-1185">Reference proteome</keyword>
<dbReference type="PANTHER" id="PTHR43844">
    <property type="entry name" value="METHIONINE SYNTHASE"/>
    <property type="match status" value="1"/>
</dbReference>
<feature type="domain" description="Cobalamin-independent methionine synthase MetE C-terminal/archaeal" evidence="1">
    <location>
        <begin position="179"/>
        <end position="393"/>
    </location>
</feature>
<sequence>MVSSTPRLFPPFRADHIGSLKRPAKLLAKRKELDDGKCTAEELKVVEDEAVTAIVEMQREVGIKAISDGEFRRHMFYDGVFDNLEGMKFIPVVPIDWFMDYVPDVDAFKKQNFKGAASYICESRLKRTKPFYVGQYEALKALTKPEEHKNLKITLCAPEWFHLRHGPYAYPKSVYTTDDEYFADVAKAYREEIQDLYKSGCRNIQFDDPLLAYFCSERMLKGMEERGVDHKALLQLYVKVYNDIISDHPADMTVGIHLCRGNFRGGRHFSEGGYDNIAIALFRDIAADTYYLEYETERAGTFEPLRWLPPNKSVVLGIVSSKFPEMEDKAELVKKVHAAAEAIADGEEKRSKEEALNQICISPQCGFASHSDGNPVAEEDVVKKLSLVVDTAKAIWSDV</sequence>
<dbReference type="GO" id="GO:0009086">
    <property type="term" value="P:methionine biosynthetic process"/>
    <property type="evidence" value="ECO:0007669"/>
    <property type="project" value="InterPro"/>
</dbReference>
<gene>
    <name evidence="2" type="ORF">DAEQUDRAFT_733342</name>
</gene>
<name>A0A165L3K6_9APHY</name>
<dbReference type="STRING" id="1314783.A0A165L3K6"/>
<proteinExistence type="predicted"/>
<dbReference type="AlphaFoldDB" id="A0A165L3K6"/>
<dbReference type="OrthoDB" id="7772923at2759"/>
<organism evidence="2 3">
    <name type="scientific">Daedalea quercina L-15889</name>
    <dbReference type="NCBI Taxonomy" id="1314783"/>
    <lineage>
        <taxon>Eukaryota</taxon>
        <taxon>Fungi</taxon>
        <taxon>Dikarya</taxon>
        <taxon>Basidiomycota</taxon>
        <taxon>Agaricomycotina</taxon>
        <taxon>Agaricomycetes</taxon>
        <taxon>Polyporales</taxon>
        <taxon>Fomitopsis</taxon>
    </lineage>
</organism>
<dbReference type="PANTHER" id="PTHR43844:SF2">
    <property type="entry name" value="SYNTHASE, VITAMIN-B12 INDEPENDENT, PUTATIVE (AFU_ORTHOLOGUE AFUA_3G12060)-RELATED"/>
    <property type="match status" value="1"/>
</dbReference>
<dbReference type="GO" id="GO:0008270">
    <property type="term" value="F:zinc ion binding"/>
    <property type="evidence" value="ECO:0007669"/>
    <property type="project" value="InterPro"/>
</dbReference>
<dbReference type="InterPro" id="IPR002629">
    <property type="entry name" value="Met_Synth_C/arc"/>
</dbReference>
<evidence type="ECO:0000313" key="3">
    <source>
        <dbReference type="Proteomes" id="UP000076727"/>
    </source>
</evidence>